<evidence type="ECO:0000256" key="6">
    <source>
        <dbReference type="ARBA" id="ARBA00022679"/>
    </source>
</evidence>
<evidence type="ECO:0000313" key="14">
    <source>
        <dbReference type="EMBL" id="QBM27137.1"/>
    </source>
</evidence>
<evidence type="ECO:0000259" key="12">
    <source>
        <dbReference type="Pfam" id="PF03007"/>
    </source>
</evidence>
<evidence type="ECO:0000256" key="1">
    <source>
        <dbReference type="ARBA" id="ARBA00004771"/>
    </source>
</evidence>
<dbReference type="AlphaFoldDB" id="A0A4P6WUJ3"/>
<dbReference type="PANTHER" id="PTHR31650">
    <property type="entry name" value="O-ACYLTRANSFERASE (WSD1-LIKE) FAMILY PROTEIN"/>
    <property type="match status" value="1"/>
</dbReference>
<comment type="similarity">
    <text evidence="3">Belongs to the long-chain O-acyltransferase family.</text>
</comment>
<dbReference type="GO" id="GO:0006071">
    <property type="term" value="P:glycerol metabolic process"/>
    <property type="evidence" value="ECO:0007669"/>
    <property type="project" value="UniProtKB-KW"/>
</dbReference>
<dbReference type="Pfam" id="PF03007">
    <property type="entry name" value="WS_DGAT_cat"/>
    <property type="match status" value="1"/>
</dbReference>
<evidence type="ECO:0000256" key="7">
    <source>
        <dbReference type="ARBA" id="ARBA00022798"/>
    </source>
</evidence>
<evidence type="ECO:0000259" key="13">
    <source>
        <dbReference type="Pfam" id="PF06974"/>
    </source>
</evidence>
<sequence>MGMRQLSGLDATFLYLETPEMPMHVGAMHLLELPAGHRGRYVNDLRRHIAARLPATPVLRRRLWWMPLNMANPAWVDAEPDLNEHIVEIRLPSGSARRADARTLMEEQVSLLHPVLLDRHRPLWKMHVIEGLPRSAAGRKQVGLVTQLHHAAVDGQAAVALANVLFDLTPEPRDIEIRPSRRTRTFRLDMVEMLRGALSHEAVQVARIVRDLPATLGTVAGTAKSALSVKNLLGQGSGNVTLAPATPMNATVTPARAFAAASVPLADLKALARVHGATLNDGVLMLCSSALRAYLQQHGALPRKSLVAAVPISLREAGDTRADNQASMSLVSLGTHLADPAKRLAHIRAATGAMKSTMGRMKSILPTDFPSIGVPWLIEAAASLYGKAKAAERLPQVANVVISNVPGPQVPLYLAGARVRSNHPTSIVVHGLALNITVQSFDAAMDFGLMADAAALPDVRALAQAVDAALDELRALPVPAAPAAVKPGPVSRKRPASRAAAPKKKPRAG</sequence>
<proteinExistence type="inferred from homology"/>
<comment type="catalytic activity">
    <reaction evidence="10">
        <text>an acyl-CoA + a 1,2-diacyl-sn-glycerol = a triacyl-sn-glycerol + CoA</text>
        <dbReference type="Rhea" id="RHEA:10868"/>
        <dbReference type="ChEBI" id="CHEBI:17815"/>
        <dbReference type="ChEBI" id="CHEBI:57287"/>
        <dbReference type="ChEBI" id="CHEBI:58342"/>
        <dbReference type="ChEBI" id="CHEBI:64615"/>
        <dbReference type="EC" id="2.3.1.20"/>
    </reaction>
</comment>
<dbReference type="Pfam" id="PF06974">
    <property type="entry name" value="WS_DGAT_C"/>
    <property type="match status" value="1"/>
</dbReference>
<keyword evidence="5" id="KW-0444">Lipid biosynthesis</keyword>
<evidence type="ECO:0000256" key="2">
    <source>
        <dbReference type="ARBA" id="ARBA00005189"/>
    </source>
</evidence>
<evidence type="ECO:0000256" key="11">
    <source>
        <dbReference type="SAM" id="MobiDB-lite"/>
    </source>
</evidence>
<dbReference type="EMBL" id="CP037867">
    <property type="protein sequence ID" value="QBM27137.1"/>
    <property type="molecule type" value="Genomic_DNA"/>
</dbReference>
<dbReference type="Proteomes" id="UP000293912">
    <property type="component" value="Chromosome"/>
</dbReference>
<dbReference type="PANTHER" id="PTHR31650:SF1">
    <property type="entry name" value="WAX ESTER SYNTHASE_DIACYLGLYCEROL ACYLTRANSFERASE 4-RELATED"/>
    <property type="match status" value="1"/>
</dbReference>
<dbReference type="NCBIfam" id="TIGR02946">
    <property type="entry name" value="acyl_WS_DGAT"/>
    <property type="match status" value="1"/>
</dbReference>
<dbReference type="InterPro" id="IPR009721">
    <property type="entry name" value="O-acyltransferase_WSD1_C"/>
</dbReference>
<comment type="pathway">
    <text evidence="2">Lipid metabolism.</text>
</comment>
<dbReference type="KEGG" id="hpse:HPF_05545"/>
<dbReference type="InterPro" id="IPR045034">
    <property type="entry name" value="O-acyltransferase_WSD1-like"/>
</dbReference>
<gene>
    <name evidence="14" type="ORF">HPF_05545</name>
</gene>
<evidence type="ECO:0000256" key="3">
    <source>
        <dbReference type="ARBA" id="ARBA00009587"/>
    </source>
</evidence>
<reference evidence="14 15" key="1">
    <citation type="submission" date="2019-03" db="EMBL/GenBank/DDBJ databases">
        <authorList>
            <person name="Sebastian G."/>
            <person name="Baumann P."/>
            <person name="Ruckert C."/>
            <person name="Kalinowski J."/>
            <person name="Nebel B."/>
            <person name="Takors R."/>
            <person name="Blombach B."/>
        </authorList>
    </citation>
    <scope>NUCLEOTIDE SEQUENCE [LARGE SCALE GENOMIC DNA]</scope>
    <source>
        <strain evidence="14 15">DSM 1084</strain>
    </source>
</reference>
<evidence type="ECO:0000256" key="4">
    <source>
        <dbReference type="ARBA" id="ARBA00013244"/>
    </source>
</evidence>
<dbReference type="InterPro" id="IPR014292">
    <property type="entry name" value="Acyl_transf_WS/DGAT"/>
</dbReference>
<feature type="compositionally biased region" description="Basic residues" evidence="11">
    <location>
        <begin position="491"/>
        <end position="509"/>
    </location>
</feature>
<dbReference type="GO" id="GO:0071731">
    <property type="term" value="P:response to nitric oxide"/>
    <property type="evidence" value="ECO:0007669"/>
    <property type="project" value="TreeGrafter"/>
</dbReference>
<evidence type="ECO:0000256" key="8">
    <source>
        <dbReference type="ARBA" id="ARBA00023098"/>
    </source>
</evidence>
<dbReference type="InterPro" id="IPR004255">
    <property type="entry name" value="O-acyltransferase_WSD1_N"/>
</dbReference>
<comment type="pathway">
    <text evidence="1">Glycerolipid metabolism; triacylglycerol biosynthesis.</text>
</comment>
<dbReference type="UniPathway" id="UPA00282"/>
<feature type="domain" description="O-acyltransferase WSD1 C-terminal" evidence="13">
    <location>
        <begin position="324"/>
        <end position="473"/>
    </location>
</feature>
<keyword evidence="7" id="KW-0319">Glycerol metabolism</keyword>
<keyword evidence="9 14" id="KW-0012">Acyltransferase</keyword>
<dbReference type="GO" id="GO:0051701">
    <property type="term" value="P:biological process involved in interaction with host"/>
    <property type="evidence" value="ECO:0007669"/>
    <property type="project" value="TreeGrafter"/>
</dbReference>
<dbReference type="EC" id="2.3.1.20" evidence="4"/>
<evidence type="ECO:0000256" key="9">
    <source>
        <dbReference type="ARBA" id="ARBA00023315"/>
    </source>
</evidence>
<evidence type="ECO:0000256" key="5">
    <source>
        <dbReference type="ARBA" id="ARBA00022516"/>
    </source>
</evidence>
<dbReference type="GO" id="GO:0001666">
    <property type="term" value="P:response to hypoxia"/>
    <property type="evidence" value="ECO:0007669"/>
    <property type="project" value="TreeGrafter"/>
</dbReference>
<keyword evidence="15" id="KW-1185">Reference proteome</keyword>
<keyword evidence="8" id="KW-0443">Lipid metabolism</keyword>
<accession>A0A4P6WUJ3</accession>
<organism evidence="14 15">
    <name type="scientific">Hydrogenophaga pseudoflava</name>
    <name type="common">Pseudomonas carboxydoflava</name>
    <dbReference type="NCBI Taxonomy" id="47421"/>
    <lineage>
        <taxon>Bacteria</taxon>
        <taxon>Pseudomonadati</taxon>
        <taxon>Pseudomonadota</taxon>
        <taxon>Betaproteobacteria</taxon>
        <taxon>Burkholderiales</taxon>
        <taxon>Comamonadaceae</taxon>
        <taxon>Hydrogenophaga</taxon>
    </lineage>
</organism>
<dbReference type="GO" id="GO:0004144">
    <property type="term" value="F:diacylglycerol O-acyltransferase activity"/>
    <property type="evidence" value="ECO:0007669"/>
    <property type="project" value="UniProtKB-EC"/>
</dbReference>
<name>A0A4P6WUJ3_HYDPS</name>
<keyword evidence="6 14" id="KW-0808">Transferase</keyword>
<evidence type="ECO:0000313" key="15">
    <source>
        <dbReference type="Proteomes" id="UP000293912"/>
    </source>
</evidence>
<dbReference type="GO" id="GO:0005886">
    <property type="term" value="C:plasma membrane"/>
    <property type="evidence" value="ECO:0007669"/>
    <property type="project" value="TreeGrafter"/>
</dbReference>
<feature type="domain" description="O-acyltransferase WSD1-like N-terminal" evidence="12">
    <location>
        <begin position="6"/>
        <end position="282"/>
    </location>
</feature>
<dbReference type="GO" id="GO:0019432">
    <property type="term" value="P:triglyceride biosynthetic process"/>
    <property type="evidence" value="ECO:0007669"/>
    <property type="project" value="UniProtKB-UniPathway"/>
</dbReference>
<protein>
    <recommendedName>
        <fullName evidence="4">diacylglycerol O-acyltransferase</fullName>
        <ecNumber evidence="4">2.3.1.20</ecNumber>
    </recommendedName>
</protein>
<evidence type="ECO:0000256" key="10">
    <source>
        <dbReference type="ARBA" id="ARBA00048109"/>
    </source>
</evidence>
<feature type="region of interest" description="Disordered" evidence="11">
    <location>
        <begin position="482"/>
        <end position="509"/>
    </location>
</feature>